<evidence type="ECO:0000256" key="5">
    <source>
        <dbReference type="ARBA" id="ARBA00023295"/>
    </source>
</evidence>
<evidence type="ECO:0000313" key="8">
    <source>
        <dbReference type="Proteomes" id="UP001304650"/>
    </source>
</evidence>
<evidence type="ECO:0000256" key="3">
    <source>
        <dbReference type="ARBA" id="ARBA00022801"/>
    </source>
</evidence>
<dbReference type="SUPFAM" id="SSF49785">
    <property type="entry name" value="Galactose-binding domain-like"/>
    <property type="match status" value="1"/>
</dbReference>
<dbReference type="PANTHER" id="PTHR43772">
    <property type="entry name" value="ENDO-1,4-BETA-XYLANASE"/>
    <property type="match status" value="1"/>
</dbReference>
<dbReference type="GO" id="GO:0004553">
    <property type="term" value="F:hydrolase activity, hydrolyzing O-glycosyl compounds"/>
    <property type="evidence" value="ECO:0007669"/>
    <property type="project" value="InterPro"/>
</dbReference>
<keyword evidence="2" id="KW-0624">Polysaccharide degradation</keyword>
<gene>
    <name evidence="7" type="ORF">MJB10_17750</name>
</gene>
<dbReference type="InterPro" id="IPR052176">
    <property type="entry name" value="Glycosyl_Hydrlase_43_Enz"/>
</dbReference>
<dbReference type="Proteomes" id="UP001304650">
    <property type="component" value="Chromosome"/>
</dbReference>
<dbReference type="GO" id="GO:0045493">
    <property type="term" value="P:xylan catabolic process"/>
    <property type="evidence" value="ECO:0007669"/>
    <property type="project" value="UniProtKB-KW"/>
</dbReference>
<dbReference type="EMBL" id="CP130319">
    <property type="protein sequence ID" value="WNR42953.1"/>
    <property type="molecule type" value="Genomic_DNA"/>
</dbReference>
<dbReference type="InterPro" id="IPR006710">
    <property type="entry name" value="Glyco_hydro_43"/>
</dbReference>
<reference evidence="7" key="1">
    <citation type="submission" date="2022-02" db="EMBL/GenBank/DDBJ databases">
        <title>Paenibacillus sp. MBLB1832 Whole Genome Shotgun Sequencing.</title>
        <authorList>
            <person name="Hwang C.Y."/>
            <person name="Cho E.-S."/>
            <person name="Seo M.-J."/>
        </authorList>
    </citation>
    <scope>NUCLEOTIDE SEQUENCE</scope>
    <source>
        <strain evidence="7">MBLB1832</strain>
    </source>
</reference>
<dbReference type="PANTHER" id="PTHR43772:SF2">
    <property type="entry name" value="PUTATIVE (AFU_ORTHOLOGUE AFUA_2G04480)-RELATED"/>
    <property type="match status" value="1"/>
</dbReference>
<accession>A0AA96LKY5</accession>
<dbReference type="RefSeq" id="WP_314796815.1">
    <property type="nucleotide sequence ID" value="NZ_CP130319.1"/>
</dbReference>
<keyword evidence="2" id="KW-0858">Xylan degradation</keyword>
<evidence type="ECO:0000256" key="6">
    <source>
        <dbReference type="RuleBase" id="RU361187"/>
    </source>
</evidence>
<comment type="similarity">
    <text evidence="1 6">Belongs to the glycosyl hydrolase 43 family.</text>
</comment>
<keyword evidence="8" id="KW-1185">Reference proteome</keyword>
<evidence type="ECO:0000256" key="2">
    <source>
        <dbReference type="ARBA" id="ARBA00022651"/>
    </source>
</evidence>
<dbReference type="SUPFAM" id="SSF75005">
    <property type="entry name" value="Arabinanase/levansucrase/invertase"/>
    <property type="match status" value="1"/>
</dbReference>
<keyword evidence="5 6" id="KW-0326">Glycosidase</keyword>
<dbReference type="Gene3D" id="2.115.10.20">
    <property type="entry name" value="Glycosyl hydrolase domain, family 43"/>
    <property type="match status" value="1"/>
</dbReference>
<dbReference type="Gene3D" id="2.60.120.260">
    <property type="entry name" value="Galactose-binding domain-like"/>
    <property type="match status" value="1"/>
</dbReference>
<dbReference type="KEGG" id="proo:MJB10_17750"/>
<keyword evidence="4" id="KW-0119">Carbohydrate metabolism</keyword>
<dbReference type="AlphaFoldDB" id="A0AA96LKY5"/>
<dbReference type="InterPro" id="IPR023296">
    <property type="entry name" value="Glyco_hydro_beta-prop_sf"/>
</dbReference>
<protein>
    <submittedName>
        <fullName evidence="7">Family 43 glycosylhydrolase</fullName>
    </submittedName>
</protein>
<evidence type="ECO:0000313" key="7">
    <source>
        <dbReference type="EMBL" id="WNR42953.1"/>
    </source>
</evidence>
<name>A0AA96LKY5_9BACL</name>
<keyword evidence="3 6" id="KW-0378">Hydrolase</keyword>
<dbReference type="InterPro" id="IPR008979">
    <property type="entry name" value="Galactose-bd-like_sf"/>
</dbReference>
<organism evidence="7 8">
    <name type="scientific">Paenibacillus roseopurpureus</name>
    <dbReference type="NCBI Taxonomy" id="2918901"/>
    <lineage>
        <taxon>Bacteria</taxon>
        <taxon>Bacillati</taxon>
        <taxon>Bacillota</taxon>
        <taxon>Bacilli</taxon>
        <taxon>Bacillales</taxon>
        <taxon>Paenibacillaceae</taxon>
        <taxon>Paenibacillus</taxon>
    </lineage>
</organism>
<sequence length="466" mass="53466">MCPRSQTTYCNPIAIPNYPKGYNQGRYGSDFRELADPTVIFHDNQWYLYPSCGMAYVSKDFVTWEHHRLSPEDIGYAPTVVKHKDKFLLTAMDRPLWMADHPLGPFHEVGTFIKPDGTQVKMKDPMLFSDDDGKLYAYWGIIDYFDPGFWGAELDQQEPWKLISEPVLLGGFDPDQEWQRFGEWNEDRNKRWLEGVFMFKKQGTYYLTYAAPGTQFGTYAMGAFRSQSPLEGFVAQENNPFLMKRYGLVRGTGHGCVVEGPNDTIWAFYTCCTGYEHGFERRIGFDAVGIDENGNLFVKEATEIPQWAPGYLQKPELGNGAGLLPLTFTRNHTGSSYREGRNPIYALDDSMLSWWQPLENDPDKFLEVNLESDFHIHASRIIWRDVGLHYESGRCPGPFGYRIEAWNTANEAWTLVLDCSNNAIDYLIDYRMFEPFVTKKVRLKIVSSPIGIEPGVISFTVFGRSE</sequence>
<evidence type="ECO:0000256" key="1">
    <source>
        <dbReference type="ARBA" id="ARBA00009865"/>
    </source>
</evidence>
<evidence type="ECO:0000256" key="4">
    <source>
        <dbReference type="ARBA" id="ARBA00023277"/>
    </source>
</evidence>
<proteinExistence type="inferred from homology"/>
<dbReference type="Pfam" id="PF04616">
    <property type="entry name" value="Glyco_hydro_43"/>
    <property type="match status" value="1"/>
</dbReference>